<evidence type="ECO:0000259" key="6">
    <source>
        <dbReference type="PROSITE" id="PS50056"/>
    </source>
</evidence>
<dbReference type="GO" id="GO:0008138">
    <property type="term" value="F:protein tyrosine/serine/threonine phosphatase activity"/>
    <property type="evidence" value="ECO:0007669"/>
    <property type="project" value="TreeGrafter"/>
</dbReference>
<dbReference type="PANTHER" id="PTHR45848:SF4">
    <property type="entry name" value="DUAL SPECIFICITY PROTEIN PHOSPHATASE 12"/>
    <property type="match status" value="1"/>
</dbReference>
<dbReference type="InterPro" id="IPR000340">
    <property type="entry name" value="Dual-sp_phosphatase_cat-dom"/>
</dbReference>
<feature type="domain" description="Tyrosine specific protein phosphatases" evidence="6">
    <location>
        <begin position="71"/>
        <end position="130"/>
    </location>
</feature>
<protein>
    <recommendedName>
        <fullName evidence="2">protein-tyrosine-phosphatase</fullName>
        <ecNumber evidence="2">3.1.3.48</ecNumber>
    </recommendedName>
</protein>
<dbReference type="InterPro" id="IPR000387">
    <property type="entry name" value="Tyr_Pase_dom"/>
</dbReference>
<evidence type="ECO:0000256" key="4">
    <source>
        <dbReference type="ARBA" id="ARBA00022912"/>
    </source>
</evidence>
<keyword evidence="3" id="KW-0378">Hydrolase</keyword>
<dbReference type="PROSITE" id="PS50056">
    <property type="entry name" value="TYR_PHOSPHATASE_2"/>
    <property type="match status" value="1"/>
</dbReference>
<reference evidence="8" key="1">
    <citation type="submission" date="2022-11" db="UniProtKB">
        <authorList>
            <consortium name="WormBaseParasite"/>
        </authorList>
    </citation>
    <scope>IDENTIFICATION</scope>
</reference>
<dbReference type="InterPro" id="IPR020422">
    <property type="entry name" value="TYR_PHOSPHATASE_DUAL_dom"/>
</dbReference>
<dbReference type="AlphaFoldDB" id="A0A915PGN5"/>
<evidence type="ECO:0000313" key="8">
    <source>
        <dbReference type="WBParaSite" id="sdigi.contig107.g4464.t1"/>
    </source>
</evidence>
<name>A0A915PGN5_9BILA</name>
<dbReference type="Gene3D" id="3.90.190.10">
    <property type="entry name" value="Protein tyrosine phosphatase superfamily"/>
    <property type="match status" value="1"/>
</dbReference>
<evidence type="ECO:0000313" key="7">
    <source>
        <dbReference type="Proteomes" id="UP000887581"/>
    </source>
</evidence>
<keyword evidence="4" id="KW-0904">Protein phosphatase</keyword>
<dbReference type="CDD" id="cd14498">
    <property type="entry name" value="DSP"/>
    <property type="match status" value="1"/>
</dbReference>
<dbReference type="Pfam" id="PF00782">
    <property type="entry name" value="DSPc"/>
    <property type="match status" value="1"/>
</dbReference>
<dbReference type="Proteomes" id="UP000887581">
    <property type="component" value="Unplaced"/>
</dbReference>
<evidence type="ECO:0000256" key="3">
    <source>
        <dbReference type="ARBA" id="ARBA00022801"/>
    </source>
</evidence>
<sequence>MIDKVIDNLYLGDVQDVINEDRVGLLKMDLKITHILTVAAEGISVEKQIDGICYMFIYAFDIATQDMFAGNLLANSITYISTSTETSNGRALVHCEAGISRSVFIVAAYLMQKFQWSAAKAVEYIQTIRPIAQPNDGFIRQLRIFESCHFVADIQTVSQSSLYKKWLLDISSADRNYREENGRFGAVKQHREENYCDYI</sequence>
<proteinExistence type="inferred from homology"/>
<organism evidence="7 8">
    <name type="scientific">Setaria digitata</name>
    <dbReference type="NCBI Taxonomy" id="48799"/>
    <lineage>
        <taxon>Eukaryota</taxon>
        <taxon>Metazoa</taxon>
        <taxon>Ecdysozoa</taxon>
        <taxon>Nematoda</taxon>
        <taxon>Chromadorea</taxon>
        <taxon>Rhabditida</taxon>
        <taxon>Spirurina</taxon>
        <taxon>Spiruromorpha</taxon>
        <taxon>Filarioidea</taxon>
        <taxon>Setariidae</taxon>
        <taxon>Setaria</taxon>
    </lineage>
</organism>
<dbReference type="PANTHER" id="PTHR45848">
    <property type="entry name" value="DUAL SPECIFICITY PROTEIN PHOSPHATASE 12 FAMILY MEMBER"/>
    <property type="match status" value="1"/>
</dbReference>
<evidence type="ECO:0000259" key="5">
    <source>
        <dbReference type="PROSITE" id="PS50054"/>
    </source>
</evidence>
<dbReference type="InterPro" id="IPR029021">
    <property type="entry name" value="Prot-tyrosine_phosphatase-like"/>
</dbReference>
<dbReference type="PROSITE" id="PS50054">
    <property type="entry name" value="TYR_PHOSPHATASE_DUAL"/>
    <property type="match status" value="1"/>
</dbReference>
<feature type="domain" description="Tyrosine-protein phosphatase" evidence="5">
    <location>
        <begin position="1"/>
        <end position="151"/>
    </location>
</feature>
<comment type="similarity">
    <text evidence="1">Belongs to the protein-tyrosine phosphatase family. Non-receptor class dual specificity subfamily.</text>
</comment>
<dbReference type="GO" id="GO:0005634">
    <property type="term" value="C:nucleus"/>
    <property type="evidence" value="ECO:0007669"/>
    <property type="project" value="TreeGrafter"/>
</dbReference>
<keyword evidence="7" id="KW-1185">Reference proteome</keyword>
<evidence type="ECO:0000256" key="2">
    <source>
        <dbReference type="ARBA" id="ARBA00013064"/>
    </source>
</evidence>
<dbReference type="GO" id="GO:0004725">
    <property type="term" value="F:protein tyrosine phosphatase activity"/>
    <property type="evidence" value="ECO:0007669"/>
    <property type="project" value="UniProtKB-EC"/>
</dbReference>
<evidence type="ECO:0000256" key="1">
    <source>
        <dbReference type="ARBA" id="ARBA00008601"/>
    </source>
</evidence>
<dbReference type="WBParaSite" id="sdigi.contig107.g4464.t1">
    <property type="protein sequence ID" value="sdigi.contig107.g4464.t1"/>
    <property type="gene ID" value="sdigi.contig107.g4464"/>
</dbReference>
<accession>A0A915PGN5</accession>
<dbReference type="SMART" id="SM00195">
    <property type="entry name" value="DSPc"/>
    <property type="match status" value="1"/>
</dbReference>
<dbReference type="SUPFAM" id="SSF52799">
    <property type="entry name" value="(Phosphotyrosine protein) phosphatases II"/>
    <property type="match status" value="1"/>
</dbReference>
<dbReference type="EC" id="3.1.3.48" evidence="2"/>